<dbReference type="PANTHER" id="PTHR10434:SF11">
    <property type="entry name" value="1-ACYL-SN-GLYCEROL-3-PHOSPHATE ACYLTRANSFERASE"/>
    <property type="match status" value="1"/>
</dbReference>
<dbReference type="EMBL" id="CP060632">
    <property type="protein sequence ID" value="QNM00480.1"/>
    <property type="molecule type" value="Genomic_DNA"/>
</dbReference>
<evidence type="ECO:0000313" key="4">
    <source>
        <dbReference type="EMBL" id="QNM00480.1"/>
    </source>
</evidence>
<dbReference type="Proteomes" id="UP000515819">
    <property type="component" value="Chromosome"/>
</dbReference>
<sequence>METLKRFAAKLAFAIANGVIRILYPPKVTWEDKKATKDALKKGNCVVYSNHTSHVDGFYMTRLFGKYRVHTFVARDWYDKKKINWLFRNLPYIPMNRQEMDTSWLSMGLEKMNEGCPIYIFPEGHTSHTGVMDEFKPGFLMLARQAQAQVVPVVIDGEFKVFHRMHIIVGKPVEMDLNEEGRPSVVLKKYAGVCRDRIYELRDTYGVKKQS</sequence>
<dbReference type="GO" id="GO:0003841">
    <property type="term" value="F:1-acylglycerol-3-phosphate O-acyltransferase activity"/>
    <property type="evidence" value="ECO:0007669"/>
    <property type="project" value="TreeGrafter"/>
</dbReference>
<gene>
    <name evidence="4" type="ORF">H9Q76_04130</name>
</gene>
<reference evidence="4 5" key="1">
    <citation type="submission" date="2020-08" db="EMBL/GenBank/DDBJ databases">
        <authorList>
            <person name="Liu C."/>
            <person name="Sun Q."/>
        </authorList>
    </citation>
    <scope>NUCLEOTIDE SEQUENCE [LARGE SCALE GENOMIC DNA]</scope>
    <source>
        <strain evidence="4 5">NSJ-4</strain>
    </source>
</reference>
<dbReference type="SUPFAM" id="SSF69593">
    <property type="entry name" value="Glycerol-3-phosphate (1)-acyltransferase"/>
    <property type="match status" value="1"/>
</dbReference>
<organism evidence="4 5">
    <name type="scientific">Wujia chipingensis</name>
    <dbReference type="NCBI Taxonomy" id="2763670"/>
    <lineage>
        <taxon>Bacteria</taxon>
        <taxon>Bacillati</taxon>
        <taxon>Bacillota</taxon>
        <taxon>Clostridia</taxon>
        <taxon>Lachnospirales</taxon>
        <taxon>Lachnospiraceae</taxon>
        <taxon>Wujia</taxon>
    </lineage>
</organism>
<name>A0A7G9FPJ8_9FIRM</name>
<dbReference type="InterPro" id="IPR002123">
    <property type="entry name" value="Plipid/glycerol_acylTrfase"/>
</dbReference>
<dbReference type="KEGG" id="wcp:H9Q76_04130"/>
<dbReference type="RefSeq" id="WP_249321710.1">
    <property type="nucleotide sequence ID" value="NZ_CP060632.1"/>
</dbReference>
<evidence type="ECO:0000256" key="2">
    <source>
        <dbReference type="ARBA" id="ARBA00023315"/>
    </source>
</evidence>
<dbReference type="Pfam" id="PF01553">
    <property type="entry name" value="Acyltransferase"/>
    <property type="match status" value="1"/>
</dbReference>
<evidence type="ECO:0000259" key="3">
    <source>
        <dbReference type="SMART" id="SM00563"/>
    </source>
</evidence>
<keyword evidence="1 4" id="KW-0808">Transferase</keyword>
<dbReference type="GO" id="GO:0006654">
    <property type="term" value="P:phosphatidic acid biosynthetic process"/>
    <property type="evidence" value="ECO:0007669"/>
    <property type="project" value="TreeGrafter"/>
</dbReference>
<feature type="domain" description="Phospholipid/glycerol acyltransferase" evidence="3">
    <location>
        <begin position="45"/>
        <end position="158"/>
    </location>
</feature>
<dbReference type="AlphaFoldDB" id="A0A7G9FPJ8"/>
<evidence type="ECO:0000313" key="5">
    <source>
        <dbReference type="Proteomes" id="UP000515819"/>
    </source>
</evidence>
<dbReference type="CDD" id="cd07989">
    <property type="entry name" value="LPLAT_AGPAT-like"/>
    <property type="match status" value="1"/>
</dbReference>
<dbReference type="PANTHER" id="PTHR10434">
    <property type="entry name" value="1-ACYL-SN-GLYCEROL-3-PHOSPHATE ACYLTRANSFERASE"/>
    <property type="match status" value="1"/>
</dbReference>
<evidence type="ECO:0000256" key="1">
    <source>
        <dbReference type="ARBA" id="ARBA00022679"/>
    </source>
</evidence>
<accession>A0A7G9FPJ8</accession>
<proteinExistence type="predicted"/>
<keyword evidence="2 4" id="KW-0012">Acyltransferase</keyword>
<keyword evidence="5" id="KW-1185">Reference proteome</keyword>
<dbReference type="SMART" id="SM00563">
    <property type="entry name" value="PlsC"/>
    <property type="match status" value="1"/>
</dbReference>
<protein>
    <submittedName>
        <fullName evidence="4">1-acyl-sn-glycerol-3-phosphate acyltransferase</fullName>
    </submittedName>
</protein>